<dbReference type="PANTHER" id="PTHR43357:SF4">
    <property type="entry name" value="INNER MEMBRANE ABC TRANSPORTER PERMEASE PROTEIN YDCV"/>
    <property type="match status" value="1"/>
</dbReference>
<evidence type="ECO:0000256" key="6">
    <source>
        <dbReference type="ARBA" id="ARBA00022989"/>
    </source>
</evidence>
<evidence type="ECO:0000313" key="11">
    <source>
        <dbReference type="Proteomes" id="UP000006035"/>
    </source>
</evidence>
<dbReference type="Gene3D" id="1.10.3720.10">
    <property type="entry name" value="MetI-like"/>
    <property type="match status" value="1"/>
</dbReference>
<comment type="caution">
    <text evidence="10">The sequence shown here is derived from an EMBL/GenBank/DDBJ whole genome shotgun (WGS) entry which is preliminary data.</text>
</comment>
<feature type="transmembrane region" description="Helical" evidence="8">
    <location>
        <begin position="126"/>
        <end position="150"/>
    </location>
</feature>
<dbReference type="RefSeq" id="WP_003715453.1">
    <property type="nucleotide sequence ID" value="NZ_AFTL01000012.1"/>
</dbReference>
<dbReference type="EMBL" id="AFTL01000012">
    <property type="protein sequence ID" value="EGS37439.1"/>
    <property type="molecule type" value="Genomic_DNA"/>
</dbReference>
<keyword evidence="6 8" id="KW-1133">Transmembrane helix</keyword>
<dbReference type="PANTHER" id="PTHR43357">
    <property type="entry name" value="INNER MEMBRANE ABC TRANSPORTER PERMEASE PROTEIN YDCV"/>
    <property type="match status" value="1"/>
</dbReference>
<proteinExistence type="inferred from homology"/>
<keyword evidence="4" id="KW-0997">Cell inner membrane</keyword>
<name>A0ABP2LA20_9LACO</name>
<dbReference type="SUPFAM" id="SSF161098">
    <property type="entry name" value="MetI-like"/>
    <property type="match status" value="1"/>
</dbReference>
<dbReference type="InterPro" id="IPR035906">
    <property type="entry name" value="MetI-like_sf"/>
</dbReference>
<evidence type="ECO:0000256" key="7">
    <source>
        <dbReference type="ARBA" id="ARBA00023136"/>
    </source>
</evidence>
<dbReference type="PROSITE" id="PS50928">
    <property type="entry name" value="ABC_TM1"/>
    <property type="match status" value="1"/>
</dbReference>
<evidence type="ECO:0000256" key="4">
    <source>
        <dbReference type="ARBA" id="ARBA00022519"/>
    </source>
</evidence>
<dbReference type="CDD" id="cd06261">
    <property type="entry name" value="TM_PBP2"/>
    <property type="match status" value="1"/>
</dbReference>
<reference evidence="10 11" key="1">
    <citation type="submission" date="2011-05" db="EMBL/GenBank/DDBJ databases">
        <authorList>
            <person name="Durkin A.S."/>
            <person name="Kim M."/>
            <person name="Radune D."/>
            <person name="Hostetler J."/>
            <person name="Torralba M."/>
            <person name="Gillis M."/>
            <person name="Methe B."/>
            <person name="Sutton G."/>
            <person name="Nelson K.E."/>
        </authorList>
    </citation>
    <scope>NUCLEOTIDE SEQUENCE [LARGE SCALE GENOMIC DNA]</scope>
    <source>
        <strain evidence="10 11">F0423</strain>
    </source>
</reference>
<evidence type="ECO:0000256" key="1">
    <source>
        <dbReference type="ARBA" id="ARBA00004429"/>
    </source>
</evidence>
<feature type="transmembrane region" description="Helical" evidence="8">
    <location>
        <begin position="97"/>
        <end position="114"/>
    </location>
</feature>
<feature type="transmembrane region" description="Helical" evidence="8">
    <location>
        <begin position="231"/>
        <end position="252"/>
    </location>
</feature>
<dbReference type="Proteomes" id="UP000006035">
    <property type="component" value="Unassembled WGS sequence"/>
</dbReference>
<evidence type="ECO:0000256" key="8">
    <source>
        <dbReference type="RuleBase" id="RU363032"/>
    </source>
</evidence>
<keyword evidence="7 8" id="KW-0472">Membrane</keyword>
<evidence type="ECO:0000259" key="9">
    <source>
        <dbReference type="PROSITE" id="PS50928"/>
    </source>
</evidence>
<feature type="domain" description="ABC transmembrane type-1" evidence="9">
    <location>
        <begin position="59"/>
        <end position="247"/>
    </location>
</feature>
<evidence type="ECO:0000256" key="3">
    <source>
        <dbReference type="ARBA" id="ARBA00022475"/>
    </source>
</evidence>
<keyword evidence="2 8" id="KW-0813">Transport</keyword>
<evidence type="ECO:0000256" key="2">
    <source>
        <dbReference type="ARBA" id="ARBA00022448"/>
    </source>
</evidence>
<evidence type="ECO:0000256" key="5">
    <source>
        <dbReference type="ARBA" id="ARBA00022692"/>
    </source>
</evidence>
<dbReference type="InterPro" id="IPR000515">
    <property type="entry name" value="MetI-like"/>
</dbReference>
<feature type="transmembrane region" description="Helical" evidence="8">
    <location>
        <begin position="64"/>
        <end position="85"/>
    </location>
</feature>
<gene>
    <name evidence="10" type="ORF">HMPREF9102_1395</name>
</gene>
<comment type="similarity">
    <text evidence="8">Belongs to the binding-protein-dependent transport system permease family.</text>
</comment>
<keyword evidence="3" id="KW-1003">Cell membrane</keyword>
<accession>A0ABP2LA20</accession>
<comment type="subcellular location">
    <subcellularLocation>
        <location evidence="1">Cell inner membrane</location>
        <topology evidence="1">Multi-pass membrane protein</topology>
    </subcellularLocation>
    <subcellularLocation>
        <location evidence="8">Cell membrane</location>
        <topology evidence="8">Multi-pass membrane protein</topology>
    </subcellularLocation>
</comment>
<keyword evidence="11" id="KW-1185">Reference proteome</keyword>
<evidence type="ECO:0000313" key="10">
    <source>
        <dbReference type="EMBL" id="EGS37439.1"/>
    </source>
</evidence>
<sequence>MKNKVLILWLACILVLVPILMIVLWALAVKWTYPALLPTRYGWTYFHRAYADPNFWPSIWNSTLIAMIATFVTLAIAMPACRFLTLQNILPGRLIEFVIYLPLILPAIAIVTSMETEFLQWQISGTYFGVVILHVFFMLPYAMQILLESYRKLGTNYQLMAQNLGANPWQVFWHVTVPLLRPGLIAAASLCYIISYSQYLPTFFVGDSNIITLPLLLIPFANNGRFGVGSVYSLIFIATSLVGVGIITTIIGGRHGIKRQKY</sequence>
<organism evidence="10 11">
    <name type="scientific">Limosilactobacillus oris F0423</name>
    <dbReference type="NCBI Taxonomy" id="944562"/>
    <lineage>
        <taxon>Bacteria</taxon>
        <taxon>Bacillati</taxon>
        <taxon>Bacillota</taxon>
        <taxon>Bacilli</taxon>
        <taxon>Lactobacillales</taxon>
        <taxon>Lactobacillaceae</taxon>
        <taxon>Limosilactobacillus</taxon>
    </lineage>
</organism>
<keyword evidence="5 8" id="KW-0812">Transmembrane</keyword>
<feature type="transmembrane region" description="Helical" evidence="8">
    <location>
        <begin position="7"/>
        <end position="28"/>
    </location>
</feature>
<protein>
    <submittedName>
        <fullName evidence="10">ABC transporter, permease protein</fullName>
    </submittedName>
</protein>
<dbReference type="Pfam" id="PF00528">
    <property type="entry name" value="BPD_transp_1"/>
    <property type="match status" value="1"/>
</dbReference>